<protein>
    <submittedName>
        <fullName evidence="1">Predicted protein</fullName>
    </submittedName>
</protein>
<dbReference type="KEGG" id="ngr:NAEGRDRAFT_71186"/>
<evidence type="ECO:0000313" key="2">
    <source>
        <dbReference type="Proteomes" id="UP000006671"/>
    </source>
</evidence>
<organism evidence="2">
    <name type="scientific">Naegleria gruberi</name>
    <name type="common">Amoeba</name>
    <dbReference type="NCBI Taxonomy" id="5762"/>
    <lineage>
        <taxon>Eukaryota</taxon>
        <taxon>Discoba</taxon>
        <taxon>Heterolobosea</taxon>
        <taxon>Tetramitia</taxon>
        <taxon>Eutetramitia</taxon>
        <taxon>Vahlkampfiidae</taxon>
        <taxon>Naegleria</taxon>
    </lineage>
</organism>
<evidence type="ECO:0000313" key="1">
    <source>
        <dbReference type="EMBL" id="EFC40854.1"/>
    </source>
</evidence>
<dbReference type="EMBL" id="GG738889">
    <property type="protein sequence ID" value="EFC40854.1"/>
    <property type="molecule type" value="Genomic_DNA"/>
</dbReference>
<dbReference type="GeneID" id="8859267"/>
<accession>D2VQD5</accession>
<gene>
    <name evidence="1" type="ORF">NAEGRDRAFT_71186</name>
</gene>
<proteinExistence type="predicted"/>
<dbReference type="VEuPathDB" id="AmoebaDB:NAEGRDRAFT_71186"/>
<name>D2VQD5_NAEGR</name>
<reference evidence="1 2" key="1">
    <citation type="journal article" date="2010" name="Cell">
        <title>The genome of Naegleria gruberi illuminates early eukaryotic versatility.</title>
        <authorList>
            <person name="Fritz-Laylin L.K."/>
            <person name="Prochnik S.E."/>
            <person name="Ginger M.L."/>
            <person name="Dacks J.B."/>
            <person name="Carpenter M.L."/>
            <person name="Field M.C."/>
            <person name="Kuo A."/>
            <person name="Paredez A."/>
            <person name="Chapman J."/>
            <person name="Pham J."/>
            <person name="Shu S."/>
            <person name="Neupane R."/>
            <person name="Cipriano M."/>
            <person name="Mancuso J."/>
            <person name="Tu H."/>
            <person name="Salamov A."/>
            <person name="Lindquist E."/>
            <person name="Shapiro H."/>
            <person name="Lucas S."/>
            <person name="Grigoriev I.V."/>
            <person name="Cande W.Z."/>
            <person name="Fulton C."/>
            <person name="Rokhsar D.S."/>
            <person name="Dawson S.C."/>
        </authorList>
    </citation>
    <scope>NUCLEOTIDE SEQUENCE [LARGE SCALE GENOMIC DNA]</scope>
    <source>
        <strain evidence="1 2">NEG-M</strain>
    </source>
</reference>
<dbReference type="InParanoid" id="D2VQD5"/>
<keyword evidence="2" id="KW-1185">Reference proteome</keyword>
<dbReference type="RefSeq" id="XP_002673598.1">
    <property type="nucleotide sequence ID" value="XM_002673552.1"/>
</dbReference>
<dbReference type="AlphaFoldDB" id="D2VQD5"/>
<sequence>MENLTPLLFDFSEDDPYSEDDPEEYCTTMESSDVMDDIIFRPIVNHLPREIILEILSFFRLENINPVNNESELIKMCFGRFSNDSSIECLFRWIDVDGVAWRKMDKYPQQIIHLLQLNNRGAGIELKPVMFRMMEENIVMKDFFFDAGRFDFSLVESLEMNCQQMALDLIQRALQTFTFVKSIEIEMSYSEASLIEIVPFLSNMSNLKLFAFHCDDFVTFDLLELSKVTPQLEELRISSSSSILACHQAVSNWKHLKRLEWAFVSYDNLFSGFDESDNFNEDARLFYEVLNKSLVEHLSLKLEKLTDFFEITSPLLKDLSLKNCTLSPMNYSNILKIEKLERLTLINSHDEIIKQAPYHLKNLKYLCISECDSKSLEYINKIASLQTIDFVSPKFMPNQLSIFNGHPSLDKIIIKGITFKREFFRDLENIEIKLQQH</sequence>
<dbReference type="SUPFAM" id="SSF52047">
    <property type="entry name" value="RNI-like"/>
    <property type="match status" value="1"/>
</dbReference>
<dbReference type="Proteomes" id="UP000006671">
    <property type="component" value="Unassembled WGS sequence"/>
</dbReference>
<dbReference type="InterPro" id="IPR032675">
    <property type="entry name" value="LRR_dom_sf"/>
</dbReference>
<dbReference type="Gene3D" id="3.80.10.10">
    <property type="entry name" value="Ribonuclease Inhibitor"/>
    <property type="match status" value="1"/>
</dbReference>